<dbReference type="AlphaFoldDB" id="A0A3M8DRA3"/>
<dbReference type="OrthoDB" id="9780269at2"/>
<dbReference type="PANTHER" id="PTHR43265">
    <property type="entry name" value="ESTERASE ESTD"/>
    <property type="match status" value="1"/>
</dbReference>
<organism evidence="2 3">
    <name type="scientific">Brevibacillus fluminis</name>
    <dbReference type="NCBI Taxonomy" id="511487"/>
    <lineage>
        <taxon>Bacteria</taxon>
        <taxon>Bacillati</taxon>
        <taxon>Bacillota</taxon>
        <taxon>Bacilli</taxon>
        <taxon>Bacillales</taxon>
        <taxon>Paenibacillaceae</taxon>
        <taxon>Brevibacillus</taxon>
    </lineage>
</organism>
<name>A0A3M8DRA3_9BACL</name>
<dbReference type="GO" id="GO:0052689">
    <property type="term" value="F:carboxylic ester hydrolase activity"/>
    <property type="evidence" value="ECO:0007669"/>
    <property type="project" value="TreeGrafter"/>
</dbReference>
<dbReference type="Pfam" id="PF00561">
    <property type="entry name" value="Abhydrolase_1"/>
    <property type="match status" value="1"/>
</dbReference>
<dbReference type="InterPro" id="IPR053145">
    <property type="entry name" value="AB_hydrolase_Est10"/>
</dbReference>
<reference evidence="2 3" key="1">
    <citation type="submission" date="2018-10" db="EMBL/GenBank/DDBJ databases">
        <title>Phylogenomics of Brevibacillus.</title>
        <authorList>
            <person name="Dunlap C."/>
        </authorList>
    </citation>
    <scope>NUCLEOTIDE SEQUENCE [LARGE SCALE GENOMIC DNA]</scope>
    <source>
        <strain evidence="2 3">JCM 15716</strain>
    </source>
</reference>
<keyword evidence="3" id="KW-1185">Reference proteome</keyword>
<dbReference type="InterPro" id="IPR000073">
    <property type="entry name" value="AB_hydrolase_1"/>
</dbReference>
<gene>
    <name evidence="2" type="ORF">EDM56_10465</name>
</gene>
<evidence type="ECO:0000313" key="2">
    <source>
        <dbReference type="EMBL" id="RNB90009.1"/>
    </source>
</evidence>
<dbReference type="Gene3D" id="3.40.50.1820">
    <property type="entry name" value="alpha/beta hydrolase"/>
    <property type="match status" value="1"/>
</dbReference>
<dbReference type="EMBL" id="RHHQ01000008">
    <property type="protein sequence ID" value="RNB90009.1"/>
    <property type="molecule type" value="Genomic_DNA"/>
</dbReference>
<accession>A0A3M8DRA3</accession>
<dbReference type="Proteomes" id="UP000271031">
    <property type="component" value="Unassembled WGS sequence"/>
</dbReference>
<sequence>MEKTITIPAGETKLAAIYHTNEENYKGKRPLIIICHGFVGSKTGVNRLFVKAAREFAKDGFNVLRFDYAGCGESEGDYGTGGFDHLLVQTQHVLDFAFGLEGIDPSRVILVGHSLGGAVALLSAIRDTRIHKLVMWAAVGQPFQDIVRIVGETEYSNSFYLPYIDHEGFALTNRFFRSLAGYKPFEEVQNYTGDVLLVHGTNDEAIPAKYSFLYHSAFKLRKRGRSDKEIIFGADHTFSSIDGVNQLIHHTRRWLASVLKQQQRTVFEREHEYQTPLFGCM</sequence>
<comment type="caution">
    <text evidence="2">The sequence shown here is derived from an EMBL/GenBank/DDBJ whole genome shotgun (WGS) entry which is preliminary data.</text>
</comment>
<evidence type="ECO:0000313" key="3">
    <source>
        <dbReference type="Proteomes" id="UP000271031"/>
    </source>
</evidence>
<keyword evidence="2" id="KW-0378">Hydrolase</keyword>
<dbReference type="SUPFAM" id="SSF53474">
    <property type="entry name" value="alpha/beta-Hydrolases"/>
    <property type="match status" value="1"/>
</dbReference>
<evidence type="ECO:0000259" key="1">
    <source>
        <dbReference type="Pfam" id="PF00561"/>
    </source>
</evidence>
<feature type="domain" description="AB hydrolase-1" evidence="1">
    <location>
        <begin position="30"/>
        <end position="138"/>
    </location>
</feature>
<proteinExistence type="predicted"/>
<dbReference type="PANTHER" id="PTHR43265:SF1">
    <property type="entry name" value="ESTERASE ESTD"/>
    <property type="match status" value="1"/>
</dbReference>
<dbReference type="InterPro" id="IPR029058">
    <property type="entry name" value="AB_hydrolase_fold"/>
</dbReference>
<protein>
    <submittedName>
        <fullName evidence="2">Alpha/beta fold hydrolase</fullName>
    </submittedName>
</protein>